<accession>A0A8B9WTA5</accession>
<keyword evidence="3" id="KW-1185">Reference proteome</keyword>
<dbReference type="GeneTree" id="ENSGT00910000146711"/>
<feature type="compositionally biased region" description="Polar residues" evidence="1">
    <location>
        <begin position="107"/>
        <end position="117"/>
    </location>
</feature>
<feature type="region of interest" description="Disordered" evidence="1">
    <location>
        <begin position="85"/>
        <end position="117"/>
    </location>
</feature>
<dbReference type="Proteomes" id="UP000694520">
    <property type="component" value="Chromosome 22"/>
</dbReference>
<sequence>MDYTPEPNLTTATDFYYPDIYSSPCDGEGRENPLSTGPVGVRDHNVQGGLWLLLHRLLQQHVLYNPHEYGQVPGGCPCRICLESEDDQHGHSPESGGVADCPGGHQPVTSVLPSGLR</sequence>
<name>A0A8B9WTA5_BOSMU</name>
<reference evidence="2" key="1">
    <citation type="submission" date="2019-05" db="EMBL/GenBank/DDBJ databases">
        <authorList>
            <person name="Zhang S."/>
            <person name="Liu J."/>
        </authorList>
    </citation>
    <scope>NUCLEOTIDE SEQUENCE [LARGE SCALE GENOMIC DNA]</scope>
</reference>
<protein>
    <submittedName>
        <fullName evidence="2">Uncharacterized protein</fullName>
    </submittedName>
</protein>
<evidence type="ECO:0000313" key="2">
    <source>
        <dbReference type="Ensembl" id="ENSBGRP00000012398.1"/>
    </source>
</evidence>
<reference evidence="2" key="3">
    <citation type="submission" date="2025-09" db="UniProtKB">
        <authorList>
            <consortium name="Ensembl"/>
        </authorList>
    </citation>
    <scope>IDENTIFICATION</scope>
</reference>
<proteinExistence type="predicted"/>
<evidence type="ECO:0000313" key="3">
    <source>
        <dbReference type="Proteomes" id="UP000694520"/>
    </source>
</evidence>
<dbReference type="AlphaFoldDB" id="A0A8B9WTA5"/>
<reference evidence="2" key="2">
    <citation type="submission" date="2025-08" db="UniProtKB">
        <authorList>
            <consortium name="Ensembl"/>
        </authorList>
    </citation>
    <scope>IDENTIFICATION</scope>
</reference>
<evidence type="ECO:0000256" key="1">
    <source>
        <dbReference type="SAM" id="MobiDB-lite"/>
    </source>
</evidence>
<organism evidence="2 3">
    <name type="scientific">Bos mutus grunniens</name>
    <name type="common">Wild yak</name>
    <name type="synonym">Bos grunniens</name>
    <dbReference type="NCBI Taxonomy" id="30521"/>
    <lineage>
        <taxon>Eukaryota</taxon>
        <taxon>Metazoa</taxon>
        <taxon>Chordata</taxon>
        <taxon>Craniata</taxon>
        <taxon>Vertebrata</taxon>
        <taxon>Euteleostomi</taxon>
        <taxon>Mammalia</taxon>
        <taxon>Eutheria</taxon>
        <taxon>Laurasiatheria</taxon>
        <taxon>Artiodactyla</taxon>
        <taxon>Ruminantia</taxon>
        <taxon>Pecora</taxon>
        <taxon>Bovidae</taxon>
        <taxon>Bovinae</taxon>
        <taxon>Bos</taxon>
    </lineage>
</organism>
<dbReference type="Ensembl" id="ENSBGRT00000014295.1">
    <property type="protein sequence ID" value="ENSBGRP00000012398.1"/>
    <property type="gene ID" value="ENSBGRG00000007811.1"/>
</dbReference>